<evidence type="ECO:0000313" key="4">
    <source>
        <dbReference type="EMBL" id="RZC39889.1"/>
    </source>
</evidence>
<sequence length="103" mass="11002">MLTHRNKKPYECKAEGCGKSYCDARSLRRHTENHHSSSTVNAASTTMSPAQGAASGDAASPHGSSCIQYAPPPTSTSNGKSQLQQLLATEPAKLNTWEPETPF</sequence>
<accession>A0A482W571</accession>
<dbReference type="FunFam" id="3.30.160.60:FF:001299">
    <property type="entry name" value="CLUMA_CG020620, isoform A"/>
    <property type="match status" value="1"/>
</dbReference>
<reference evidence="4 5" key="1">
    <citation type="submission" date="2017-03" db="EMBL/GenBank/DDBJ databases">
        <title>Genome of the blue death feigning beetle - Asbolus verrucosus.</title>
        <authorList>
            <person name="Rider S.D."/>
        </authorList>
    </citation>
    <scope>NUCLEOTIDE SEQUENCE [LARGE SCALE GENOMIC DNA]</scope>
    <source>
        <strain evidence="4">Butters</strain>
        <tissue evidence="4">Head and leg muscle</tissue>
    </source>
</reference>
<keyword evidence="1" id="KW-0479">Metal-binding</keyword>
<dbReference type="PROSITE" id="PS50157">
    <property type="entry name" value="ZINC_FINGER_C2H2_2"/>
    <property type="match status" value="1"/>
</dbReference>
<dbReference type="OrthoDB" id="5977959at2759"/>
<dbReference type="Proteomes" id="UP000292052">
    <property type="component" value="Unassembled WGS sequence"/>
</dbReference>
<organism evidence="4 5">
    <name type="scientific">Asbolus verrucosus</name>
    <name type="common">Desert ironclad beetle</name>
    <dbReference type="NCBI Taxonomy" id="1661398"/>
    <lineage>
        <taxon>Eukaryota</taxon>
        <taxon>Metazoa</taxon>
        <taxon>Ecdysozoa</taxon>
        <taxon>Arthropoda</taxon>
        <taxon>Hexapoda</taxon>
        <taxon>Insecta</taxon>
        <taxon>Pterygota</taxon>
        <taxon>Neoptera</taxon>
        <taxon>Endopterygota</taxon>
        <taxon>Coleoptera</taxon>
        <taxon>Polyphaga</taxon>
        <taxon>Cucujiformia</taxon>
        <taxon>Tenebrionidae</taxon>
        <taxon>Pimeliinae</taxon>
        <taxon>Asbolus</taxon>
    </lineage>
</organism>
<name>A0A482W571_ASBVE</name>
<evidence type="ECO:0000256" key="2">
    <source>
        <dbReference type="SAM" id="MobiDB-lite"/>
    </source>
</evidence>
<feature type="compositionally biased region" description="Polar residues" evidence="2">
    <location>
        <begin position="36"/>
        <end position="49"/>
    </location>
</feature>
<dbReference type="STRING" id="1661398.A0A482W571"/>
<dbReference type="InterPro" id="IPR036236">
    <property type="entry name" value="Znf_C2H2_sf"/>
</dbReference>
<feature type="compositionally biased region" description="Polar residues" evidence="2">
    <location>
        <begin position="75"/>
        <end position="87"/>
    </location>
</feature>
<keyword evidence="1" id="KW-0863">Zinc-finger</keyword>
<dbReference type="EMBL" id="QDEB01030670">
    <property type="protein sequence ID" value="RZC39889.1"/>
    <property type="molecule type" value="Genomic_DNA"/>
</dbReference>
<dbReference type="Gene3D" id="3.30.160.60">
    <property type="entry name" value="Classic Zinc Finger"/>
    <property type="match status" value="1"/>
</dbReference>
<dbReference type="AlphaFoldDB" id="A0A482W571"/>
<proteinExistence type="predicted"/>
<gene>
    <name evidence="4" type="ORF">BDFB_013036</name>
</gene>
<feature type="region of interest" description="Disordered" evidence="2">
    <location>
        <begin position="28"/>
        <end position="103"/>
    </location>
</feature>
<protein>
    <recommendedName>
        <fullName evidence="3">C2H2-type domain-containing protein</fullName>
    </recommendedName>
</protein>
<keyword evidence="1" id="KW-0862">Zinc</keyword>
<dbReference type="InterPro" id="IPR013087">
    <property type="entry name" value="Znf_C2H2_type"/>
</dbReference>
<keyword evidence="5" id="KW-1185">Reference proteome</keyword>
<evidence type="ECO:0000259" key="3">
    <source>
        <dbReference type="PROSITE" id="PS50157"/>
    </source>
</evidence>
<evidence type="ECO:0000313" key="5">
    <source>
        <dbReference type="Proteomes" id="UP000292052"/>
    </source>
</evidence>
<dbReference type="SUPFAM" id="SSF57667">
    <property type="entry name" value="beta-beta-alpha zinc fingers"/>
    <property type="match status" value="1"/>
</dbReference>
<evidence type="ECO:0000256" key="1">
    <source>
        <dbReference type="PROSITE-ProRule" id="PRU00042"/>
    </source>
</evidence>
<comment type="caution">
    <text evidence="4">The sequence shown here is derived from an EMBL/GenBank/DDBJ whole genome shotgun (WGS) entry which is preliminary data.</text>
</comment>
<dbReference type="PROSITE" id="PS00028">
    <property type="entry name" value="ZINC_FINGER_C2H2_1"/>
    <property type="match status" value="1"/>
</dbReference>
<feature type="domain" description="C2H2-type" evidence="3">
    <location>
        <begin position="10"/>
        <end position="39"/>
    </location>
</feature>
<dbReference type="GO" id="GO:0008270">
    <property type="term" value="F:zinc ion binding"/>
    <property type="evidence" value="ECO:0007669"/>
    <property type="project" value="UniProtKB-KW"/>
</dbReference>